<feature type="region of interest" description="Disordered" evidence="2">
    <location>
        <begin position="1"/>
        <end position="51"/>
    </location>
</feature>
<dbReference type="Gene3D" id="3.80.10.10">
    <property type="entry name" value="Ribonuclease Inhibitor"/>
    <property type="match status" value="1"/>
</dbReference>
<evidence type="ECO:0000313" key="5">
    <source>
        <dbReference type="Proteomes" id="UP000314986"/>
    </source>
</evidence>
<reference evidence="5" key="2">
    <citation type="journal article" date="2007" name="PLoS Biol.">
        <title>Survey sequencing and comparative analysis of the elephant shark (Callorhinchus milii) genome.</title>
        <authorList>
            <person name="Venkatesh B."/>
            <person name="Kirkness E.F."/>
            <person name="Loh Y.H."/>
            <person name="Halpern A.L."/>
            <person name="Lee A.P."/>
            <person name="Johnson J."/>
            <person name="Dandona N."/>
            <person name="Viswanathan L.D."/>
            <person name="Tay A."/>
            <person name="Venter J.C."/>
            <person name="Strausberg R.L."/>
            <person name="Brenner S."/>
        </authorList>
    </citation>
    <scope>NUCLEOTIDE SEQUENCE [LARGE SCALE GENOMIC DNA]</scope>
</reference>
<dbReference type="CDD" id="cd22119">
    <property type="entry name" value="F-box_FBXL6"/>
    <property type="match status" value="1"/>
</dbReference>
<dbReference type="Proteomes" id="UP000314986">
    <property type="component" value="Unassembled WGS sequence"/>
</dbReference>
<reference evidence="5" key="3">
    <citation type="journal article" date="2014" name="Nature">
        <title>Elephant shark genome provides unique insights into gnathostome evolution.</title>
        <authorList>
            <consortium name="International Elephant Shark Genome Sequencing Consortium"/>
            <person name="Venkatesh B."/>
            <person name="Lee A.P."/>
            <person name="Ravi V."/>
            <person name="Maurya A.K."/>
            <person name="Lian M.M."/>
            <person name="Swann J.B."/>
            <person name="Ohta Y."/>
            <person name="Flajnik M.F."/>
            <person name="Sutoh Y."/>
            <person name="Kasahara M."/>
            <person name="Hoon S."/>
            <person name="Gangu V."/>
            <person name="Roy S.W."/>
            <person name="Irimia M."/>
            <person name="Korzh V."/>
            <person name="Kondrychyn I."/>
            <person name="Lim Z.W."/>
            <person name="Tay B.H."/>
            <person name="Tohari S."/>
            <person name="Kong K.W."/>
            <person name="Ho S."/>
            <person name="Lorente-Galdos B."/>
            <person name="Quilez J."/>
            <person name="Marques-Bonet T."/>
            <person name="Raney B.J."/>
            <person name="Ingham P.W."/>
            <person name="Tay A."/>
            <person name="Hillier L.W."/>
            <person name="Minx P."/>
            <person name="Boehm T."/>
            <person name="Wilson R.K."/>
            <person name="Brenner S."/>
            <person name="Warren W.C."/>
        </authorList>
    </citation>
    <scope>NUCLEOTIDE SEQUENCE [LARGE SCALE GENOMIC DNA]</scope>
</reference>
<dbReference type="PANTHER" id="PTHR13318:SF95">
    <property type="entry name" value="F-BOX PROTEIN YLR352W"/>
    <property type="match status" value="1"/>
</dbReference>
<sequence>MEIPHHTLRRPLPKQGGSVESQRRSNTRVGSLKPVRNLRRTLRRNRPNYTVHETDNDMLLIISNEEETDRRPSKKLGVRRSTGRRNPSRRVRVRLPPSFSRHRVSLKKVSSRSAKALHKVGVPEVREEENGLPEVDRWGQQLPAEVLVHIFHYIVSSEGAVPFLCRVSRVCRLWYGAAASPSLWHRVTIGYCWVQPGNQQLPPIQRKIQNTLDWLRVARFTQLREFSLCHWTNLVGYVMQAVTESCPHLVSLYLTNCVSVTSDVFERLATHCPKLESLNLQHSVIDSAAVVSYLEAAGHKLKQFRVTYSTRLNSIFNAIVGGCCTELRLLEVNTEIKQSNAYFQFCIELLQASCPKLQVLRLLNLTWFPKGSGVAVSSGVGFCQLEELCLATSSFSLVTDEVLGKLLFMSCRLQTLDLRGCYRITAAGLQLLPCHNLERLFLGLYCSTTNLVLAKQGSEQMALKWRHSLRDLDLTGQCYKEKDLEQAMGILAGPQGNHVLRSLNLAATKVTLDAIRVVVSSSPALSYLNLTSCRCLPRGLKRIYRGEEEIRQFVNKLLASREDLSSPGETERRARH</sequence>
<keyword evidence="1" id="KW-0833">Ubl conjugation pathway</keyword>
<accession>A0A4W3GQ15</accession>
<dbReference type="Pfam" id="PF12937">
    <property type="entry name" value="F-box-like"/>
    <property type="match status" value="1"/>
</dbReference>
<evidence type="ECO:0000256" key="1">
    <source>
        <dbReference type="ARBA" id="ARBA00022786"/>
    </source>
</evidence>
<dbReference type="InterPro" id="IPR001810">
    <property type="entry name" value="F-box_dom"/>
</dbReference>
<dbReference type="InterPro" id="IPR036047">
    <property type="entry name" value="F-box-like_dom_sf"/>
</dbReference>
<proteinExistence type="predicted"/>
<dbReference type="PANTHER" id="PTHR13318">
    <property type="entry name" value="PARTNER OF PAIRED, ISOFORM B-RELATED"/>
    <property type="match status" value="1"/>
</dbReference>
<gene>
    <name evidence="4" type="primary">fbxl6</name>
</gene>
<evidence type="ECO:0000259" key="3">
    <source>
        <dbReference type="Pfam" id="PF12937"/>
    </source>
</evidence>
<dbReference type="SUPFAM" id="SSF52047">
    <property type="entry name" value="RNI-like"/>
    <property type="match status" value="1"/>
</dbReference>
<feature type="compositionally biased region" description="Basic residues" evidence="2">
    <location>
        <begin position="1"/>
        <end position="12"/>
    </location>
</feature>
<reference evidence="4" key="4">
    <citation type="submission" date="2025-08" db="UniProtKB">
        <authorList>
            <consortium name="Ensembl"/>
        </authorList>
    </citation>
    <scope>IDENTIFICATION</scope>
</reference>
<dbReference type="InterPro" id="IPR047922">
    <property type="entry name" value="FBXL6_F-box"/>
</dbReference>
<feature type="compositionally biased region" description="Basic residues" evidence="2">
    <location>
        <begin position="36"/>
        <end position="46"/>
    </location>
</feature>
<dbReference type="AlphaFoldDB" id="A0A4W3GQ15"/>
<dbReference type="FunFam" id="1.20.1280.50:FF:000035">
    <property type="entry name" value="F-box/LRR-repeat protein 6 isoform X2"/>
    <property type="match status" value="1"/>
</dbReference>
<dbReference type="InterPro" id="IPR032675">
    <property type="entry name" value="LRR_dom_sf"/>
</dbReference>
<reference evidence="4" key="5">
    <citation type="submission" date="2025-09" db="UniProtKB">
        <authorList>
            <consortium name="Ensembl"/>
        </authorList>
    </citation>
    <scope>IDENTIFICATION</scope>
</reference>
<organism evidence="4 5">
    <name type="scientific">Callorhinchus milii</name>
    <name type="common">Ghost shark</name>
    <dbReference type="NCBI Taxonomy" id="7868"/>
    <lineage>
        <taxon>Eukaryota</taxon>
        <taxon>Metazoa</taxon>
        <taxon>Chordata</taxon>
        <taxon>Craniata</taxon>
        <taxon>Vertebrata</taxon>
        <taxon>Chondrichthyes</taxon>
        <taxon>Holocephali</taxon>
        <taxon>Chimaeriformes</taxon>
        <taxon>Callorhinchidae</taxon>
        <taxon>Callorhinchus</taxon>
    </lineage>
</organism>
<dbReference type="GO" id="GO:0031146">
    <property type="term" value="P:SCF-dependent proteasomal ubiquitin-dependent protein catabolic process"/>
    <property type="evidence" value="ECO:0007669"/>
    <property type="project" value="TreeGrafter"/>
</dbReference>
<dbReference type="STRING" id="7868.ENSCMIP00000005075"/>
<evidence type="ECO:0000313" key="4">
    <source>
        <dbReference type="Ensembl" id="ENSCMIP00000005075.1"/>
    </source>
</evidence>
<keyword evidence="5" id="KW-1185">Reference proteome</keyword>
<dbReference type="GeneTree" id="ENSGT00390000009358"/>
<dbReference type="InParanoid" id="A0A4W3GQ15"/>
<feature type="domain" description="F-box" evidence="3">
    <location>
        <begin position="141"/>
        <end position="189"/>
    </location>
</feature>
<feature type="region of interest" description="Disordered" evidence="2">
    <location>
        <begin position="63"/>
        <end position="90"/>
    </location>
</feature>
<dbReference type="GO" id="GO:0019005">
    <property type="term" value="C:SCF ubiquitin ligase complex"/>
    <property type="evidence" value="ECO:0007669"/>
    <property type="project" value="InterPro"/>
</dbReference>
<dbReference type="InterPro" id="IPR006553">
    <property type="entry name" value="Leu-rich_rpt_Cys-con_subtyp"/>
</dbReference>
<name>A0A4W3GQ15_CALMI</name>
<feature type="compositionally biased region" description="Basic residues" evidence="2">
    <location>
        <begin position="72"/>
        <end position="90"/>
    </location>
</feature>
<dbReference type="GeneID" id="103183625"/>
<dbReference type="SUPFAM" id="SSF81383">
    <property type="entry name" value="F-box domain"/>
    <property type="match status" value="1"/>
</dbReference>
<dbReference type="SMART" id="SM00367">
    <property type="entry name" value="LRR_CC"/>
    <property type="match status" value="5"/>
</dbReference>
<dbReference type="RefSeq" id="XP_042188252.1">
    <property type="nucleotide sequence ID" value="XM_042332318.1"/>
</dbReference>
<protein>
    <submittedName>
        <fullName evidence="4">F-box and leucine rich repeat protein 6</fullName>
    </submittedName>
</protein>
<evidence type="ECO:0000256" key="2">
    <source>
        <dbReference type="SAM" id="MobiDB-lite"/>
    </source>
</evidence>
<dbReference type="OrthoDB" id="3134645at2759"/>
<dbReference type="OMA" id="WHEAASQ"/>
<reference evidence="5" key="1">
    <citation type="journal article" date="2006" name="Science">
        <title>Ancient noncoding elements conserved in the human genome.</title>
        <authorList>
            <person name="Venkatesh B."/>
            <person name="Kirkness E.F."/>
            <person name="Loh Y.H."/>
            <person name="Halpern A.L."/>
            <person name="Lee A.P."/>
            <person name="Johnson J."/>
            <person name="Dandona N."/>
            <person name="Viswanathan L.D."/>
            <person name="Tay A."/>
            <person name="Venter J.C."/>
            <person name="Strausberg R.L."/>
            <person name="Brenner S."/>
        </authorList>
    </citation>
    <scope>NUCLEOTIDE SEQUENCE [LARGE SCALE GENOMIC DNA]</scope>
</reference>
<dbReference type="Ensembl" id="ENSCMIT00000005257.1">
    <property type="protein sequence ID" value="ENSCMIP00000005075.1"/>
    <property type="gene ID" value="ENSCMIG00000003001.1"/>
</dbReference>
<dbReference type="Gene3D" id="1.20.1280.50">
    <property type="match status" value="1"/>
</dbReference>